<proteinExistence type="predicted"/>
<name>A0A6I3LQ03_9FLAO</name>
<reference evidence="1 2" key="1">
    <citation type="submission" date="2019-11" db="EMBL/GenBank/DDBJ databases">
        <title>Genome of Strain BIT-d1.</title>
        <authorList>
            <person name="Yang Y."/>
        </authorList>
    </citation>
    <scope>NUCLEOTIDE SEQUENCE [LARGE SCALE GENOMIC DNA]</scope>
    <source>
        <strain evidence="1 2">BIT-d1</strain>
    </source>
</reference>
<dbReference type="RefSeq" id="WP_155093487.1">
    <property type="nucleotide sequence ID" value="NZ_CP102754.1"/>
</dbReference>
<dbReference type="EMBL" id="WMJX01000113">
    <property type="protein sequence ID" value="MTG99506.1"/>
    <property type="molecule type" value="Genomic_DNA"/>
</dbReference>
<keyword evidence="2" id="KW-1185">Reference proteome</keyword>
<organism evidence="1 2">
    <name type="scientific">Myroides albus</name>
    <dbReference type="NCBI Taxonomy" id="2562892"/>
    <lineage>
        <taxon>Bacteria</taxon>
        <taxon>Pseudomonadati</taxon>
        <taxon>Bacteroidota</taxon>
        <taxon>Flavobacteriia</taxon>
        <taxon>Flavobacteriales</taxon>
        <taxon>Flavobacteriaceae</taxon>
        <taxon>Myroides</taxon>
    </lineage>
</organism>
<evidence type="ECO:0000313" key="1">
    <source>
        <dbReference type="EMBL" id="MTG99506.1"/>
    </source>
</evidence>
<protein>
    <submittedName>
        <fullName evidence="1">Uncharacterized protein</fullName>
    </submittedName>
</protein>
<sequence>MKEYNYSLIPERVNFDISTIDLKVQYSRRETNVKVEGKILQDYKDSLRLHDINITFNTVAEVKCITLDFFESNYTNHKIFKVNEDLNKFDFWERFGYCPDSGFYEVDSSELLKEKNKLYDPSNTFNLKHYLIVGYDSYIEILAGGYFYDISNK</sequence>
<accession>A0A6I3LQ03</accession>
<dbReference type="OrthoDB" id="5147465at2"/>
<comment type="caution">
    <text evidence="1">The sequence shown here is derived from an EMBL/GenBank/DDBJ whole genome shotgun (WGS) entry which is preliminary data.</text>
</comment>
<dbReference type="AlphaFoldDB" id="A0A6I3LQ03"/>
<evidence type="ECO:0000313" key="2">
    <source>
        <dbReference type="Proteomes" id="UP000438760"/>
    </source>
</evidence>
<gene>
    <name evidence="1" type="ORF">GJV76_15525</name>
</gene>
<dbReference type="Proteomes" id="UP000438760">
    <property type="component" value="Unassembled WGS sequence"/>
</dbReference>